<evidence type="ECO:0000313" key="4">
    <source>
        <dbReference type="EMBL" id="MST92193.1"/>
    </source>
</evidence>
<name>A0A6I2U831_9FIRM</name>
<dbReference type="SUPFAM" id="SSF51445">
    <property type="entry name" value="(Trans)glycosidases"/>
    <property type="match status" value="1"/>
</dbReference>
<gene>
    <name evidence="4" type="ORF">FYJ76_09640</name>
</gene>
<sequence>MIREVVEMKWKNLLAFPLTLGLVSILSVSVLALDTSISDVALESNSDTQPVAVIDISESQSNSLTEGTVEQNAPSETLGGEADQEKPEGNVPPEAPDGEVEQEKPEENVPSETPDGEIDQEKSEENVPSETPDGEIDQEKPEENVLPETSDEEIEQEKPEENVLPETSDEEIEQEKPEENVPSETPNGESGVDVIPEENPSQMLPDANAPQENAIVPDGWQQVNGNWYYYRNGEALKGSQTVPIDKTNTDLGATDWYFFDETGAMKTGPVPMFGGYQAYQDDGRLLHNGWAQIGGKYYYAQPNQQLSLGSVSVPVREDASIKDWYYITLDGGMQTGPVSLYGGYQCYYESGRLVYGGWVTVGGKTYYVDSINQQLSLGSVSVPVREDTSINDWYYITLDGGMQTGPIPMFGGYQAYKDDGRLLYGGWAKISGKYYYAQPNQQLSLGSVSVPVRENTSMNDWYYITLDGGMQTGPIPMFGGYQAYKDDGRLLYGGWAQIGGKYYYAQPNQQLSLGSVYIPIRENTNISDWYYISLDKGMQTGPIPMFDGYQAYKDDGRLLYGGWAKISGKYYYAQPNQQLSLGSVSVPVRENTSMNDWYYITLDGGMQTGPIPMFGGYQAYKDDGRLLYGGWAKISGKYYYAQPNQQLSLGSVSVPVRENTSMNDWYYITLDGGMQTGPIPMFGGYQAYKDDGRLLYGGWAQIGGKYYYAQPNQQLSLGSVYIPIRENTNISDWYYISLDKGMQTGPIPMFDGYQAYKDDGRLLYGGWAQIGGKYYYAQPNQQLSLGSVSVPVRENTSMNDWYYITLDGGMQTGPIPMFGGYQAYKDDGRLLYGGWAQIGGKYYYAQPNQQLSLGSVYIPVREDTSISDWYYITVENGMRVGSVPIYGGYQCYYESGRLVYGGWATVNGKTYYADPSNQQLKTGTAVIDNVTYIFDSTGMLISEVHKGIDVSSHQGIIDWNQVRTSGVQFAVIRIMSWQGDAATGGYAIDPDFERNIREARAAGIYVGAYWYSVAFNGSEALQEVNIIKNSVAWNNVLNDGIILDLPMFIDYENNTAWFNSQTTYASRTEAVRMGMIYTENILGCRPGFYSSESYIENWFDGKQLIAEGYDCWVANWSGSHGLGDDAAMWQYTSKGSVSGINGNVDLNYCYNSDYFDSLKVYDQGIGKNVQGNAQTILTRVVQNEVGGMNNTEVYKAQAVAANTYMRYLIGQGKIPSVKLSLMVPSSAVRNAVAQVKGETVKYNGNLALTVYGSSSAGTTNKAYTYGWVELPYLTNVDNKYDTQYKNMTCYVKNSDLEKGIKALGGSTEGYDPSNWIQGCVFDQYGWLKSITLCGKTYTAEQFYENSWGLYSTNFKSFTYDSANSRWVFTGVNGNGHGIGMSQYGAKGMADAGYNYKQILNHYYPGTVII</sequence>
<protein>
    <submittedName>
        <fullName evidence="4">SpoIID/LytB domain-containing protein</fullName>
    </submittedName>
</protein>
<dbReference type="Gene3D" id="3.20.20.80">
    <property type="entry name" value="Glycosidases"/>
    <property type="match status" value="1"/>
</dbReference>
<dbReference type="PROSITE" id="PS51904">
    <property type="entry name" value="GLYCOSYL_HYDROL_F25_2"/>
    <property type="match status" value="1"/>
</dbReference>
<dbReference type="InterPro" id="IPR018337">
    <property type="entry name" value="Cell_wall/Cho-bd_repeat"/>
</dbReference>
<evidence type="ECO:0000256" key="2">
    <source>
        <dbReference type="ARBA" id="ARBA00022737"/>
    </source>
</evidence>
<dbReference type="GO" id="GO:0016052">
    <property type="term" value="P:carbohydrate catabolic process"/>
    <property type="evidence" value="ECO:0007669"/>
    <property type="project" value="TreeGrafter"/>
</dbReference>
<proteinExistence type="inferred from homology"/>
<dbReference type="InterPro" id="IPR013486">
    <property type="entry name" value="SpoIID/LytB"/>
</dbReference>
<dbReference type="GO" id="GO:0016998">
    <property type="term" value="P:cell wall macromolecule catabolic process"/>
    <property type="evidence" value="ECO:0007669"/>
    <property type="project" value="InterPro"/>
</dbReference>
<dbReference type="GO" id="GO:0003796">
    <property type="term" value="F:lysozyme activity"/>
    <property type="evidence" value="ECO:0007669"/>
    <property type="project" value="InterPro"/>
</dbReference>
<dbReference type="Proteomes" id="UP000431913">
    <property type="component" value="Unassembled WGS sequence"/>
</dbReference>
<dbReference type="NCBIfam" id="TIGR02669">
    <property type="entry name" value="SpoIID_LytB"/>
    <property type="match status" value="1"/>
</dbReference>
<evidence type="ECO:0000256" key="1">
    <source>
        <dbReference type="ARBA" id="ARBA00010646"/>
    </source>
</evidence>
<dbReference type="PANTHER" id="PTHR34135:SF2">
    <property type="entry name" value="LYSOZYME"/>
    <property type="match status" value="1"/>
</dbReference>
<dbReference type="Pfam" id="PF01473">
    <property type="entry name" value="Choline_bind_1"/>
    <property type="match status" value="4"/>
</dbReference>
<feature type="compositionally biased region" description="Polar residues" evidence="3">
    <location>
        <begin position="59"/>
        <end position="75"/>
    </location>
</feature>
<dbReference type="EMBL" id="VUNJ01000009">
    <property type="protein sequence ID" value="MST92193.1"/>
    <property type="molecule type" value="Genomic_DNA"/>
</dbReference>
<evidence type="ECO:0000256" key="3">
    <source>
        <dbReference type="SAM" id="MobiDB-lite"/>
    </source>
</evidence>
<dbReference type="Gene3D" id="2.10.270.10">
    <property type="entry name" value="Cholin Binding"/>
    <property type="match status" value="9"/>
</dbReference>
<comment type="caution">
    <text evidence="4">The sequence shown here is derived from an EMBL/GenBank/DDBJ whole genome shotgun (WGS) entry which is preliminary data.</text>
</comment>
<dbReference type="PANTHER" id="PTHR34135">
    <property type="entry name" value="LYSOZYME"/>
    <property type="match status" value="1"/>
</dbReference>
<dbReference type="SUPFAM" id="SSF69360">
    <property type="entry name" value="Cell wall binding repeat"/>
    <property type="match status" value="4"/>
</dbReference>
<dbReference type="Pfam" id="PF01183">
    <property type="entry name" value="Glyco_hydro_25"/>
    <property type="match status" value="1"/>
</dbReference>
<dbReference type="GO" id="GO:0030435">
    <property type="term" value="P:sporulation resulting in formation of a cellular spore"/>
    <property type="evidence" value="ECO:0007669"/>
    <property type="project" value="InterPro"/>
</dbReference>
<organism evidence="4 5">
    <name type="scientific">Ruthenibacterium lactatiformans</name>
    <dbReference type="NCBI Taxonomy" id="1550024"/>
    <lineage>
        <taxon>Bacteria</taxon>
        <taxon>Bacillati</taxon>
        <taxon>Bacillota</taxon>
        <taxon>Clostridia</taxon>
        <taxon>Eubacteriales</taxon>
        <taxon>Oscillospiraceae</taxon>
        <taxon>Ruthenibacterium</taxon>
    </lineage>
</organism>
<dbReference type="GO" id="GO:0009253">
    <property type="term" value="P:peptidoglycan catabolic process"/>
    <property type="evidence" value="ECO:0007669"/>
    <property type="project" value="InterPro"/>
</dbReference>
<comment type="similarity">
    <text evidence="1">Belongs to the glycosyl hydrolase 25 family.</text>
</comment>
<dbReference type="InterPro" id="IPR017853">
    <property type="entry name" value="GH"/>
</dbReference>
<reference evidence="4 5" key="1">
    <citation type="submission" date="2019-08" db="EMBL/GenBank/DDBJ databases">
        <title>In-depth cultivation of the pig gut microbiome towards novel bacterial diversity and tailored functional studies.</title>
        <authorList>
            <person name="Wylensek D."/>
            <person name="Hitch T.C.A."/>
            <person name="Clavel T."/>
        </authorList>
    </citation>
    <scope>NUCLEOTIDE SEQUENCE [LARGE SCALE GENOMIC DNA]</scope>
    <source>
        <strain evidence="4 5">WCA3-601-WT-6J</strain>
    </source>
</reference>
<accession>A0A6I2U831</accession>
<keyword evidence="2" id="KW-0677">Repeat</keyword>
<feature type="region of interest" description="Disordered" evidence="3">
    <location>
        <begin position="59"/>
        <end position="198"/>
    </location>
</feature>
<evidence type="ECO:0000313" key="5">
    <source>
        <dbReference type="Proteomes" id="UP000431913"/>
    </source>
</evidence>
<dbReference type="InterPro" id="IPR002053">
    <property type="entry name" value="Glyco_hydro_25"/>
</dbReference>